<comment type="caution">
    <text evidence="2">The sequence shown here is derived from an EMBL/GenBank/DDBJ whole genome shotgun (WGS) entry which is preliminary data.</text>
</comment>
<evidence type="ECO:0000256" key="1">
    <source>
        <dbReference type="SAM" id="SignalP"/>
    </source>
</evidence>
<dbReference type="EMBL" id="JAQGDS010000008">
    <property type="protein sequence ID" value="KAJ6258591.1"/>
    <property type="molecule type" value="Genomic_DNA"/>
</dbReference>
<reference evidence="2" key="1">
    <citation type="submission" date="2023-01" db="EMBL/GenBank/DDBJ databases">
        <title>The chitinases involved in constricting ring structure development in the nematode-trapping fungus Drechslerella dactyloides.</title>
        <authorList>
            <person name="Wang R."/>
            <person name="Zhang L."/>
            <person name="Tang P."/>
            <person name="Li S."/>
            <person name="Liang L."/>
        </authorList>
    </citation>
    <scope>NUCLEOTIDE SEQUENCE</scope>
    <source>
        <strain evidence="2">YMF1.00031</strain>
    </source>
</reference>
<sequence length="444" mass="48011">MLKFHALAALVWASTVIAQACQPWPAYSNCLTVPASKEESCLEEFARLYISREDCTITTTIGAATAVVTETVTATTFVTPTVTFLQTRTFSNTSTTVQTEQFTTVETGFTFDITTTTETVPTLTITEDPITVTASAGGRRRVKGRYYRPRLDPDCSCFLTRTCTATVTGAPDATITEFATATTTEFRTITFNSTVSRTIVANTTTTTVTGSDTVTLFTTETISGEDFVTVGLTTVTVQSTVTAPAVQLSSPTPIYGNVVNGSDSNYDDVWTSLTLPFPITLYNITTSLIYLSINGFISLDQAPGTSFINSPLPVPDGQTAANFLPDTSICALWDDLYIYAGTQQGIYYQVDGTAPARTLTFEYYTSAYQRNTEFYHFLMRYDEATPGVITFRYLEVFGGGVSATIGAQARRQDLSVQWSFDTAGSVAAGQTLVLDTNANTLTSA</sequence>
<feature type="chain" id="PRO_5041935423" evidence="1">
    <location>
        <begin position="19"/>
        <end position="444"/>
    </location>
</feature>
<gene>
    <name evidence="2" type="ORF">Dda_6637</name>
</gene>
<dbReference type="PROSITE" id="PS51257">
    <property type="entry name" value="PROKAR_LIPOPROTEIN"/>
    <property type="match status" value="1"/>
</dbReference>
<protein>
    <submittedName>
        <fullName evidence="2">Uncharacterized protein</fullName>
    </submittedName>
</protein>
<keyword evidence="3" id="KW-1185">Reference proteome</keyword>
<proteinExistence type="predicted"/>
<dbReference type="AlphaFoldDB" id="A0AAD6IUA6"/>
<accession>A0AAD6IUA6</accession>
<feature type="signal peptide" evidence="1">
    <location>
        <begin position="1"/>
        <end position="18"/>
    </location>
</feature>
<keyword evidence="1" id="KW-0732">Signal</keyword>
<name>A0AAD6IUA6_DREDA</name>
<evidence type="ECO:0000313" key="2">
    <source>
        <dbReference type="EMBL" id="KAJ6258591.1"/>
    </source>
</evidence>
<dbReference type="Proteomes" id="UP001221413">
    <property type="component" value="Unassembled WGS sequence"/>
</dbReference>
<evidence type="ECO:0000313" key="3">
    <source>
        <dbReference type="Proteomes" id="UP001221413"/>
    </source>
</evidence>
<organism evidence="2 3">
    <name type="scientific">Drechslerella dactyloides</name>
    <name type="common">Nematode-trapping fungus</name>
    <name type="synonym">Arthrobotrys dactyloides</name>
    <dbReference type="NCBI Taxonomy" id="74499"/>
    <lineage>
        <taxon>Eukaryota</taxon>
        <taxon>Fungi</taxon>
        <taxon>Dikarya</taxon>
        <taxon>Ascomycota</taxon>
        <taxon>Pezizomycotina</taxon>
        <taxon>Orbiliomycetes</taxon>
        <taxon>Orbiliales</taxon>
        <taxon>Orbiliaceae</taxon>
        <taxon>Drechslerella</taxon>
    </lineage>
</organism>